<dbReference type="PROSITE" id="PS51668">
    <property type="entry name" value="TSAA_2"/>
    <property type="match status" value="1"/>
</dbReference>
<organism evidence="4 5">
    <name type="scientific">Georhizobium profundi</name>
    <dbReference type="NCBI Taxonomy" id="2341112"/>
    <lineage>
        <taxon>Bacteria</taxon>
        <taxon>Pseudomonadati</taxon>
        <taxon>Pseudomonadota</taxon>
        <taxon>Alphaproteobacteria</taxon>
        <taxon>Hyphomicrobiales</taxon>
        <taxon>Rhizobiaceae</taxon>
        <taxon>Georhizobium</taxon>
    </lineage>
</organism>
<dbReference type="SUPFAM" id="SSF118196">
    <property type="entry name" value="YaeB-like"/>
    <property type="match status" value="1"/>
</dbReference>
<dbReference type="AlphaFoldDB" id="A0A3S9B895"/>
<sequence length="160" mass="17677">MTEASKKHDGIREGEIQGMMPDQFDASVYFIGRIHTPFQTRAECPRRGDPEQGPVCTIELDARFVDALRGVDAYEHIAVLYWMDQARRDLLVQNPKHDGGLAGTFALRSPVRPNPIALSIVRLIRIGGATLTVRGLDCVDGTPLIDIKPEFTGGRKPCHA</sequence>
<reference evidence="4 5" key="1">
    <citation type="submission" date="2018-09" db="EMBL/GenBank/DDBJ databases">
        <title>Marinorhizobium profundi gen. nov., sp. nov., isolated from a deep-sea sediment sample from the New Britain Trench and proposal of Marinorhizobiaceae fam. nov. in the order Rhizobiales of the class Alphaproteobacteria.</title>
        <authorList>
            <person name="Cao J."/>
        </authorList>
    </citation>
    <scope>NUCLEOTIDE SEQUENCE [LARGE SCALE GENOMIC DNA]</scope>
    <source>
        <strain evidence="4 5">WS11</strain>
    </source>
</reference>
<dbReference type="EMBL" id="CP032509">
    <property type="protein sequence ID" value="AZN73061.1"/>
    <property type="molecule type" value="Genomic_DNA"/>
</dbReference>
<dbReference type="OrthoDB" id="9804309at2"/>
<keyword evidence="1" id="KW-0949">S-adenosyl-L-methionine</keyword>
<accession>A0A3S9B895</accession>
<dbReference type="Gene3D" id="2.40.30.70">
    <property type="entry name" value="YaeB-like"/>
    <property type="match status" value="1"/>
</dbReference>
<dbReference type="GO" id="GO:0008168">
    <property type="term" value="F:methyltransferase activity"/>
    <property type="evidence" value="ECO:0007669"/>
    <property type="project" value="UniProtKB-KW"/>
</dbReference>
<name>A0A3S9B895_9HYPH</name>
<dbReference type="InterPro" id="IPR023370">
    <property type="entry name" value="TrmO-like_N"/>
</dbReference>
<proteinExistence type="inferred from homology"/>
<dbReference type="NCBIfam" id="TIGR00104">
    <property type="entry name" value="tRNA_TsaA"/>
    <property type="match status" value="1"/>
</dbReference>
<dbReference type="CDD" id="cd09281">
    <property type="entry name" value="UPF0066"/>
    <property type="match status" value="1"/>
</dbReference>
<evidence type="ECO:0000313" key="4">
    <source>
        <dbReference type="EMBL" id="AZN73061.1"/>
    </source>
</evidence>
<keyword evidence="4" id="KW-0808">Transferase</keyword>
<dbReference type="InterPro" id="IPR036414">
    <property type="entry name" value="YaeB_N_sf"/>
</dbReference>
<evidence type="ECO:0000313" key="5">
    <source>
        <dbReference type="Proteomes" id="UP000268192"/>
    </source>
</evidence>
<keyword evidence="5" id="KW-1185">Reference proteome</keyword>
<evidence type="ECO:0000256" key="2">
    <source>
        <dbReference type="ARBA" id="ARBA00033753"/>
    </source>
</evidence>
<keyword evidence="4" id="KW-0489">Methyltransferase</keyword>
<dbReference type="PANTHER" id="PTHR12818">
    <property type="entry name" value="TRNA (ADENINE(37)-N6)-METHYLTRANSFERASE"/>
    <property type="match status" value="1"/>
</dbReference>
<gene>
    <name evidence="4" type="primary">tsaA</name>
    <name evidence="4" type="ORF">D5400_18780</name>
</gene>
<dbReference type="InterPro" id="IPR040372">
    <property type="entry name" value="YaeB-like"/>
</dbReference>
<evidence type="ECO:0000259" key="3">
    <source>
        <dbReference type="PROSITE" id="PS51668"/>
    </source>
</evidence>
<comment type="similarity">
    <text evidence="2">Belongs to the tRNA methyltransferase O family.</text>
</comment>
<dbReference type="KEGG" id="abaw:D5400_18780"/>
<feature type="domain" description="TsaA-like" evidence="3">
    <location>
        <begin position="28"/>
        <end position="159"/>
    </location>
</feature>
<dbReference type="InterPro" id="IPR036413">
    <property type="entry name" value="YaeB-like_sf"/>
</dbReference>
<dbReference type="Proteomes" id="UP000268192">
    <property type="component" value="Chromosome"/>
</dbReference>
<dbReference type="GO" id="GO:0032259">
    <property type="term" value="P:methylation"/>
    <property type="evidence" value="ECO:0007669"/>
    <property type="project" value="UniProtKB-KW"/>
</dbReference>
<evidence type="ECO:0000256" key="1">
    <source>
        <dbReference type="ARBA" id="ARBA00022691"/>
    </source>
</evidence>
<dbReference type="PANTHER" id="PTHR12818:SF0">
    <property type="entry name" value="TRNA (ADENINE(37)-N6)-METHYLTRANSFERASE"/>
    <property type="match status" value="1"/>
</dbReference>
<protein>
    <submittedName>
        <fullName evidence="4">tRNA (N6-threonylcarbamoyladenosine(37)-N6)-methyltransferase TrmO</fullName>
    </submittedName>
</protein>
<dbReference type="Pfam" id="PF01980">
    <property type="entry name" value="TrmO_N"/>
    <property type="match status" value="1"/>
</dbReference>